<evidence type="ECO:0000256" key="4">
    <source>
        <dbReference type="ARBA" id="ARBA00022692"/>
    </source>
</evidence>
<comment type="subcellular location">
    <subcellularLocation>
        <location evidence="1">Cell membrane</location>
        <topology evidence="1">Multi-pass membrane protein</topology>
    </subcellularLocation>
</comment>
<sequence length="349" mass="38473">MSEKTEQPTAKRLRDSRKKGDVSYSKDFTQTLLILAIFGYLLGNSGHIVERLGQMILMPSALLRLNFEEAANTLLIELLSAAAWLVLPFVGIVLGIGILADALQVGVLFAFDKIKPSGKKLNVLENAKNVVSKKNLVEFLKSCIKIGFLSTLLTLLIRDALPILTSIPDAGLAGLGQIMASLLKTMLVHIGLAYSAIALADFVWQRLNYRKGLMMSKDEIKQEYKQMEGDPHIKHQRKQLHQEMQHESAVQSAREATVVVTNPTHLAVALRYDEEETPLPMILAKGEGALAQRMMQAAREAGVPVMQNIPLARALTAQGEAGQYIPTELIEPVAEILRLLQQLDQQPPT</sequence>
<feature type="transmembrane region" description="Helical" evidence="8">
    <location>
        <begin position="28"/>
        <end position="49"/>
    </location>
</feature>
<dbReference type="InterPro" id="IPR029025">
    <property type="entry name" value="T3SS_substrate_exporter_C"/>
</dbReference>
<organism evidence="9 10">
    <name type="scientific">Comamonas endophytica</name>
    <dbReference type="NCBI Taxonomy" id="2949090"/>
    <lineage>
        <taxon>Bacteria</taxon>
        <taxon>Pseudomonadati</taxon>
        <taxon>Pseudomonadota</taxon>
        <taxon>Betaproteobacteria</taxon>
        <taxon>Burkholderiales</taxon>
        <taxon>Comamonadaceae</taxon>
        <taxon>Comamonas</taxon>
    </lineage>
</organism>
<dbReference type="Gene3D" id="3.40.1690.10">
    <property type="entry name" value="secretion proteins EscU"/>
    <property type="match status" value="1"/>
</dbReference>
<comment type="similarity">
    <text evidence="2">Belongs to the type III secretion exporter family.</text>
</comment>
<keyword evidence="10" id="KW-1185">Reference proteome</keyword>
<keyword evidence="3" id="KW-1003">Cell membrane</keyword>
<dbReference type="PANTHER" id="PTHR30531">
    <property type="entry name" value="FLAGELLAR BIOSYNTHETIC PROTEIN FLHB"/>
    <property type="match status" value="1"/>
</dbReference>
<feature type="transmembrane region" description="Helical" evidence="8">
    <location>
        <begin position="181"/>
        <end position="204"/>
    </location>
</feature>
<dbReference type="EMBL" id="CP106881">
    <property type="protein sequence ID" value="UYG52820.1"/>
    <property type="molecule type" value="Genomic_DNA"/>
</dbReference>
<evidence type="ECO:0000313" key="10">
    <source>
        <dbReference type="Proteomes" id="UP001162800"/>
    </source>
</evidence>
<evidence type="ECO:0000256" key="1">
    <source>
        <dbReference type="ARBA" id="ARBA00004651"/>
    </source>
</evidence>
<keyword evidence="7 8" id="KW-0472">Membrane</keyword>
<dbReference type="InterPro" id="IPR006307">
    <property type="entry name" value="BsaZ-like"/>
</dbReference>
<feature type="transmembrane region" description="Helical" evidence="8">
    <location>
        <begin position="93"/>
        <end position="111"/>
    </location>
</feature>
<dbReference type="PANTHER" id="PTHR30531:SF14">
    <property type="entry name" value="SURFACE PRESENTATION OF ANTIGENS PROTEIN SPAS"/>
    <property type="match status" value="1"/>
</dbReference>
<dbReference type="SUPFAM" id="SSF160544">
    <property type="entry name" value="EscU C-terminal domain-like"/>
    <property type="match status" value="1"/>
</dbReference>
<dbReference type="RefSeq" id="WP_231043319.1">
    <property type="nucleotide sequence ID" value="NZ_CP106881.1"/>
</dbReference>
<protein>
    <submittedName>
        <fullName evidence="9">Type III secretion system export apparatus subunit SctU</fullName>
    </submittedName>
</protein>
<evidence type="ECO:0000256" key="2">
    <source>
        <dbReference type="ARBA" id="ARBA00010690"/>
    </source>
</evidence>
<name>A0ABY6GCM7_9BURK</name>
<dbReference type="PRINTS" id="PR00950">
    <property type="entry name" value="TYPE3IMSPROT"/>
</dbReference>
<dbReference type="InterPro" id="IPR006135">
    <property type="entry name" value="T3SS_substrate_exporter"/>
</dbReference>
<reference evidence="9" key="1">
    <citation type="submission" date="2022-09" db="EMBL/GenBank/DDBJ databases">
        <title>The complete genome of Acidovorax sp. 5MLIR.</title>
        <authorList>
            <person name="Liu L."/>
            <person name="Yue J."/>
            <person name="Yang F."/>
            <person name="Yuan J."/>
            <person name="Li L."/>
        </authorList>
    </citation>
    <scope>NUCLEOTIDE SEQUENCE</scope>
    <source>
        <strain evidence="9">5MLIR</strain>
    </source>
</reference>
<keyword evidence="5 8" id="KW-1133">Transmembrane helix</keyword>
<accession>A0ABY6GCM7</accession>
<dbReference type="Pfam" id="PF01312">
    <property type="entry name" value="Bac_export_2"/>
    <property type="match status" value="1"/>
</dbReference>
<keyword evidence="4 8" id="KW-0812">Transmembrane</keyword>
<feature type="transmembrane region" description="Helical" evidence="8">
    <location>
        <begin position="143"/>
        <end position="161"/>
    </location>
</feature>
<dbReference type="Proteomes" id="UP001162800">
    <property type="component" value="Chromosome"/>
</dbReference>
<dbReference type="NCBIfam" id="TIGR01404">
    <property type="entry name" value="FlhB_rel_III"/>
    <property type="match status" value="1"/>
</dbReference>
<keyword evidence="6" id="KW-0843">Virulence</keyword>
<proteinExistence type="inferred from homology"/>
<gene>
    <name evidence="9" type="primary">sctU</name>
    <name evidence="9" type="ORF">M9799_06160</name>
</gene>
<evidence type="ECO:0000256" key="7">
    <source>
        <dbReference type="ARBA" id="ARBA00023136"/>
    </source>
</evidence>
<evidence type="ECO:0000256" key="3">
    <source>
        <dbReference type="ARBA" id="ARBA00022475"/>
    </source>
</evidence>
<evidence type="ECO:0000256" key="8">
    <source>
        <dbReference type="SAM" id="Phobius"/>
    </source>
</evidence>
<evidence type="ECO:0000313" key="9">
    <source>
        <dbReference type="EMBL" id="UYG52820.1"/>
    </source>
</evidence>
<evidence type="ECO:0000256" key="6">
    <source>
        <dbReference type="ARBA" id="ARBA00023026"/>
    </source>
</evidence>
<evidence type="ECO:0000256" key="5">
    <source>
        <dbReference type="ARBA" id="ARBA00022989"/>
    </source>
</evidence>